<organism evidence="2 3">
    <name type="scientific">Gordonia phage GMA3</name>
    <dbReference type="NCBI Taxonomy" id="1647284"/>
    <lineage>
        <taxon>Viruses</taxon>
        <taxon>Duplodnaviria</taxon>
        <taxon>Heunggongvirae</taxon>
        <taxon>Uroviricota</taxon>
        <taxon>Caudoviricetes</taxon>
        <taxon>Gamtrevirus</taxon>
        <taxon>Gamtrevirus GMA3</taxon>
    </lineage>
</organism>
<evidence type="ECO:0000313" key="2">
    <source>
        <dbReference type="EMBL" id="AKL88181.1"/>
    </source>
</evidence>
<dbReference type="KEGG" id="vg:26516875"/>
<accession>A0A0K0NKG4</accession>
<keyword evidence="3" id="KW-1185">Reference proteome</keyword>
<dbReference type="EMBL" id="KR063279">
    <property type="protein sequence ID" value="AKL88181.1"/>
    <property type="molecule type" value="Genomic_DNA"/>
</dbReference>
<feature type="region of interest" description="Disordered" evidence="1">
    <location>
        <begin position="66"/>
        <end position="96"/>
    </location>
</feature>
<sequence length="96" mass="10588">MNFGAGVDSVRFSEFTGWITLGKATCIFSFINEDGYTAKLYVRTGRQKFGAETVIGGPGYSCARNMPRQIPPSQLKQTGRQSSSEAVPILSWHDEH</sequence>
<gene>
    <name evidence="2" type="ORF">GMA3_4</name>
</gene>
<dbReference type="RefSeq" id="YP_009188572.1">
    <property type="nucleotide sequence ID" value="NC_028668.1"/>
</dbReference>
<evidence type="ECO:0000313" key="3">
    <source>
        <dbReference type="Proteomes" id="UP000204451"/>
    </source>
</evidence>
<name>A0A0K0NKG4_9CAUD</name>
<evidence type="ECO:0000256" key="1">
    <source>
        <dbReference type="SAM" id="MobiDB-lite"/>
    </source>
</evidence>
<dbReference type="Proteomes" id="UP000204451">
    <property type="component" value="Segment"/>
</dbReference>
<dbReference type="OrthoDB" id="40766at10239"/>
<proteinExistence type="predicted"/>
<feature type="compositionally biased region" description="Polar residues" evidence="1">
    <location>
        <begin position="71"/>
        <end position="85"/>
    </location>
</feature>
<dbReference type="GeneID" id="26516875"/>
<protein>
    <submittedName>
        <fullName evidence="2">Uncharacterized protein</fullName>
    </submittedName>
</protein>
<reference evidence="2 3" key="1">
    <citation type="journal article" date="2015" name="PLoS ONE">
        <title>Lysis to Kill: Evaluation of the Lytic Abilities, and Genomics of Nine Bacteriophages Infective for Gordonia spp. and Their Potential Use in Activated Sludge Foam Biocontrol.</title>
        <authorList>
            <person name="Dyson Z.A."/>
            <person name="Tucci J."/>
            <person name="Seviour R.J."/>
            <person name="Petrovski S."/>
        </authorList>
    </citation>
    <scope>NUCLEOTIDE SEQUENCE [LARGE SCALE GENOMIC DNA]</scope>
</reference>